<dbReference type="InterPro" id="IPR017441">
    <property type="entry name" value="Protein_kinase_ATP_BS"/>
</dbReference>
<dbReference type="FunFam" id="2.60.120.430:FF:000005">
    <property type="entry name" value="Putative receptor-like protein kinase"/>
    <property type="match status" value="1"/>
</dbReference>
<dbReference type="Gene3D" id="3.30.200.20">
    <property type="entry name" value="Phosphorylase Kinase, domain 1"/>
    <property type="match status" value="1"/>
</dbReference>
<dbReference type="Proteomes" id="UP000323000">
    <property type="component" value="Chromosome 12"/>
</dbReference>
<feature type="region of interest" description="Disordered" evidence="17">
    <location>
        <begin position="1241"/>
        <end position="1278"/>
    </location>
</feature>
<evidence type="ECO:0000313" key="21">
    <source>
        <dbReference type="Proteomes" id="UP000323000"/>
    </source>
</evidence>
<keyword evidence="6 18" id="KW-0812">Transmembrane</keyword>
<dbReference type="GO" id="GO:0016020">
    <property type="term" value="C:membrane"/>
    <property type="evidence" value="ECO:0007669"/>
    <property type="project" value="UniProtKB-SubCell"/>
</dbReference>
<dbReference type="OrthoDB" id="640180at2759"/>
<dbReference type="Gene3D" id="1.10.510.10">
    <property type="entry name" value="Transferase(Phosphotransferase) domain 1"/>
    <property type="match status" value="1"/>
</dbReference>
<feature type="region of interest" description="Disordered" evidence="17">
    <location>
        <begin position="695"/>
        <end position="812"/>
    </location>
</feature>
<keyword evidence="9" id="KW-0418">Kinase</keyword>
<evidence type="ECO:0000256" key="5">
    <source>
        <dbReference type="ARBA" id="ARBA00022679"/>
    </source>
</evidence>
<feature type="compositionally biased region" description="Pro residues" evidence="17">
    <location>
        <begin position="1242"/>
        <end position="1255"/>
    </location>
</feature>
<dbReference type="GO" id="GO:0000398">
    <property type="term" value="P:mRNA splicing, via spliceosome"/>
    <property type="evidence" value="ECO:0007669"/>
    <property type="project" value="InterPro"/>
</dbReference>
<feature type="compositionally biased region" description="Basic and acidic residues" evidence="17">
    <location>
        <begin position="771"/>
        <end position="802"/>
    </location>
</feature>
<evidence type="ECO:0000256" key="11">
    <source>
        <dbReference type="ARBA" id="ARBA00022989"/>
    </source>
</evidence>
<keyword evidence="15" id="KW-0539">Nucleus</keyword>
<evidence type="ECO:0000256" key="15">
    <source>
        <dbReference type="ARBA" id="ARBA00023242"/>
    </source>
</evidence>
<feature type="compositionally biased region" description="Polar residues" evidence="17">
    <location>
        <begin position="891"/>
        <end position="904"/>
    </location>
</feature>
<evidence type="ECO:0000256" key="4">
    <source>
        <dbReference type="ARBA" id="ARBA00022664"/>
    </source>
</evidence>
<evidence type="ECO:0000256" key="6">
    <source>
        <dbReference type="ARBA" id="ARBA00022692"/>
    </source>
</evidence>
<feature type="transmembrane region" description="Helical" evidence="18">
    <location>
        <begin position="12"/>
        <end position="27"/>
    </location>
</feature>
<keyword evidence="12 18" id="KW-0472">Membrane</keyword>
<feature type="domain" description="Protein kinase" evidence="19">
    <location>
        <begin position="478"/>
        <end position="746"/>
    </location>
</feature>
<keyword evidence="7" id="KW-0732">Signal</keyword>
<feature type="compositionally biased region" description="Basic and acidic residues" evidence="17">
    <location>
        <begin position="706"/>
        <end position="753"/>
    </location>
</feature>
<evidence type="ECO:0000256" key="16">
    <source>
        <dbReference type="PROSITE-ProRule" id="PRU10141"/>
    </source>
</evidence>
<name>A0A5C7GY31_9ROSI</name>
<dbReference type="FunFam" id="2.60.120.430:FF:000001">
    <property type="entry name" value="Receptor-like protein kinase FERONIA"/>
    <property type="match status" value="1"/>
</dbReference>
<comment type="subcellular location">
    <subcellularLocation>
        <location evidence="2">Membrane</location>
        <topology evidence="2">Single-pass membrane protein</topology>
    </subcellularLocation>
    <subcellularLocation>
        <location evidence="1">Nucleus</location>
    </subcellularLocation>
</comment>
<dbReference type="PROSITE" id="PS50011">
    <property type="entry name" value="PROTEIN_KINASE_DOM"/>
    <property type="match status" value="1"/>
</dbReference>
<dbReference type="GO" id="GO:0005524">
    <property type="term" value="F:ATP binding"/>
    <property type="evidence" value="ECO:0007669"/>
    <property type="project" value="UniProtKB-UniRule"/>
</dbReference>
<keyword evidence="21" id="KW-1185">Reference proteome</keyword>
<dbReference type="InterPro" id="IPR027104">
    <property type="entry name" value="Prp3"/>
</dbReference>
<dbReference type="GO" id="GO:0046540">
    <property type="term" value="C:U4/U6 x U5 tri-snRNP complex"/>
    <property type="evidence" value="ECO:0007669"/>
    <property type="project" value="InterPro"/>
</dbReference>
<evidence type="ECO:0000256" key="3">
    <source>
        <dbReference type="ARBA" id="ARBA00022527"/>
    </source>
</evidence>
<feature type="region of interest" description="Disordered" evidence="17">
    <location>
        <begin position="937"/>
        <end position="969"/>
    </location>
</feature>
<dbReference type="GO" id="GO:0004674">
    <property type="term" value="F:protein serine/threonine kinase activity"/>
    <property type="evidence" value="ECO:0007669"/>
    <property type="project" value="UniProtKB-KW"/>
</dbReference>
<proteinExistence type="predicted"/>
<feature type="region of interest" description="Disordered" evidence="17">
    <location>
        <begin position="857"/>
        <end position="904"/>
    </location>
</feature>
<evidence type="ECO:0000256" key="10">
    <source>
        <dbReference type="ARBA" id="ARBA00022840"/>
    </source>
</evidence>
<keyword evidence="5" id="KW-0808">Transferase</keyword>
<dbReference type="InterPro" id="IPR024788">
    <property type="entry name" value="Malectin-like_Carb-bd_dom"/>
</dbReference>
<organism evidence="20 21">
    <name type="scientific">Acer yangbiense</name>
    <dbReference type="NCBI Taxonomy" id="1000413"/>
    <lineage>
        <taxon>Eukaryota</taxon>
        <taxon>Viridiplantae</taxon>
        <taxon>Streptophyta</taxon>
        <taxon>Embryophyta</taxon>
        <taxon>Tracheophyta</taxon>
        <taxon>Spermatophyta</taxon>
        <taxon>Magnoliopsida</taxon>
        <taxon>eudicotyledons</taxon>
        <taxon>Gunneridae</taxon>
        <taxon>Pentapetalae</taxon>
        <taxon>rosids</taxon>
        <taxon>malvids</taxon>
        <taxon>Sapindales</taxon>
        <taxon>Sapindaceae</taxon>
        <taxon>Hippocastanoideae</taxon>
        <taxon>Acereae</taxon>
        <taxon>Acer</taxon>
    </lineage>
</organism>
<protein>
    <recommendedName>
        <fullName evidence="19">Protein kinase domain-containing protein</fullName>
    </recommendedName>
</protein>
<evidence type="ECO:0000256" key="1">
    <source>
        <dbReference type="ARBA" id="ARBA00004123"/>
    </source>
</evidence>
<feature type="transmembrane region" description="Helical" evidence="18">
    <location>
        <begin position="411"/>
        <end position="434"/>
    </location>
</feature>
<evidence type="ECO:0000256" key="9">
    <source>
        <dbReference type="ARBA" id="ARBA00022777"/>
    </source>
</evidence>
<evidence type="ECO:0000256" key="2">
    <source>
        <dbReference type="ARBA" id="ARBA00004167"/>
    </source>
</evidence>
<feature type="binding site" evidence="16">
    <location>
        <position position="506"/>
    </location>
    <ligand>
        <name>ATP</name>
        <dbReference type="ChEBI" id="CHEBI:30616"/>
    </ligand>
</feature>
<keyword evidence="13" id="KW-0325">Glycoprotein</keyword>
<dbReference type="Pfam" id="PF06544">
    <property type="entry name" value="Prp3_C"/>
    <property type="match status" value="1"/>
</dbReference>
<dbReference type="Gene3D" id="2.60.120.430">
    <property type="entry name" value="Galactose-binding lectin"/>
    <property type="match status" value="2"/>
</dbReference>
<gene>
    <name evidence="20" type="ORF">EZV62_025523</name>
</gene>
<evidence type="ECO:0000313" key="20">
    <source>
        <dbReference type="EMBL" id="TXG49648.1"/>
    </source>
</evidence>
<dbReference type="Pfam" id="PF08572">
    <property type="entry name" value="PRP3"/>
    <property type="match status" value="1"/>
</dbReference>
<evidence type="ECO:0000256" key="12">
    <source>
        <dbReference type="ARBA" id="ARBA00023136"/>
    </source>
</evidence>
<dbReference type="InterPro" id="IPR001245">
    <property type="entry name" value="Ser-Thr/Tyr_kinase_cat_dom"/>
</dbReference>
<evidence type="ECO:0000256" key="18">
    <source>
        <dbReference type="SAM" id="Phobius"/>
    </source>
</evidence>
<reference evidence="21" key="1">
    <citation type="journal article" date="2019" name="Gigascience">
        <title>De novo genome assembly of the endangered Acer yangbiense, a plant species with extremely small populations endemic to Yunnan Province, China.</title>
        <authorList>
            <person name="Yang J."/>
            <person name="Wariss H.M."/>
            <person name="Tao L."/>
            <person name="Zhang R."/>
            <person name="Yun Q."/>
            <person name="Hollingsworth P."/>
            <person name="Dao Z."/>
            <person name="Luo G."/>
            <person name="Guo H."/>
            <person name="Ma Y."/>
            <person name="Sun W."/>
        </authorList>
    </citation>
    <scope>NUCLEOTIDE SEQUENCE [LARGE SCALE GENOMIC DNA]</scope>
    <source>
        <strain evidence="21">cv. Malutang</strain>
    </source>
</reference>
<evidence type="ECO:0000256" key="14">
    <source>
        <dbReference type="ARBA" id="ARBA00023187"/>
    </source>
</evidence>
<comment type="caution">
    <text evidence="20">The sequence shown here is derived from an EMBL/GenBank/DDBJ whole genome shotgun (WGS) entry which is preliminary data.</text>
</comment>
<evidence type="ECO:0000256" key="8">
    <source>
        <dbReference type="ARBA" id="ARBA00022741"/>
    </source>
</evidence>
<keyword evidence="11 18" id="KW-1133">Transmembrane helix</keyword>
<evidence type="ECO:0000256" key="17">
    <source>
        <dbReference type="SAM" id="MobiDB-lite"/>
    </source>
</evidence>
<dbReference type="FunFam" id="3.30.200.20:FF:000039">
    <property type="entry name" value="receptor-like protein kinase FERONIA"/>
    <property type="match status" value="1"/>
</dbReference>
<accession>A0A5C7GY31</accession>
<dbReference type="PANTHER" id="PTHR14212:SF0">
    <property type="entry name" value="U4_U6 SMALL NUCLEAR RIBONUCLEOPROTEIN PRP3"/>
    <property type="match status" value="1"/>
</dbReference>
<keyword evidence="14" id="KW-0508">mRNA splicing</keyword>
<keyword evidence="3" id="KW-0723">Serine/threonine-protein kinase</keyword>
<sequence length="1496" mass="167302">MVIVIRISKFQIWVAFVYSLMCVSLAFKPEDNYLIDCGSTKNTSVNNRVFLADSAVNSNNPSTPENILINTSLNSMPTNYSDLYNSARIFTGVSNYSFSIKKQGRHWIRLHFFDFNHPKFNLSNAKFSVSTQKFTLIKEFKPKSGDGSGSFVREYCLEIDSDRLVVTFNPFVNSFAFVNALEVVSIPDELIPQRAETRPQEGFQSLQKQALETVARVNMGNQSVSPQRDVLSRFWDSDDAYRRHNVLPKFVSNVSAVNFTGTNVTDVFAPADVYGTGSMLNSDHDPNTKFNITWIFEVDPGFQHLVRFHFCDIVSKAPDLIFNVYVNSWIASRFFDLRVHTSHIPGAPYYMDFIVRKSDSNQLNVSIGPADLTELYPNAILNGLEIMKINNSRGSLDVLDSFSSKSSKMKVGFIVGIAVASFIIVVSVLVIILLCRRRRKLAHFAHLKAEDNEVSMFSGSKIGYRFPFVAIQEATDNFNESFVIGVGGFGKVYKGVLRDETKVAVKRGGSQSHQGLAEFRTEIEMLSQFRHRHLVSLIGYCDERDEMIIIYEYMENGTLKDHLYCSNFPCLSWRQRLETRGRLEDIVDPNIINQIKTESLKKFREIAEKCLAGCGLDRPTMGDVLWNLECVLQLQGNEEKSSSSNGDMFSQVTLSDHSHSQTSVSTTQFSVGDLAGASMSKVFAQMVREETREIHWDNHHHHRSSDHKSSKRDDQEGLRDEREFKREKSHDDRESRRERERSHERHREVKREEFEEGGDAAESETRRKRKEREESEERGDKKARVLDGKRERRKFEDRSVKEEDSEGISGNGNAIVSEISVKNEVPDNDVMFGRGSANANGATMESFTVASRIVPETSMTAGHPPPTKVSSISTTNENKGVSITRSHEVPGNSSTDGSSSAARKTGNLSLDALTKAKKALQMQKDLSEKLKKIPLLSKGSTTDGTKEGVKAQSSGAGMLQGSSPSTVSTGVSAGAASISSALPAAAASLGPPASGTPAIAGLANIPNIEAVKRAQELAAKMGFRQDPEFAPLINLFPGQMPTEVVVPQKPTKAPVLRVDALGREIDEHGNIVNVAKPSNLSTLKVNINKQKKDAFQILKPELDVDPESNPHFDASMGVNKNKILRPKRMTFQFVEEGKWTKDAEILKVKNQFGEAGAKERQAKQAQLAKAKGGSDINPNLIEVAERVITTKEKPKDPIPEIEWWDAPLLLTGSYDDICDGGIIEDKLKKEKITIYCEHPRPIEPPAEAAPPPPQPLKLTKKEQKKLRTQRRLAREKDRQEMIRQGLIEPPKPKVKMSNLMKVLGSEATQDPTRLEKEIRSAAAEREQAHIDRNIARKLTPAERREKKERKLFDDPNTVETIVSVYKINDLSHPKTRFKVDVNAHENRLTGCAVISEGISVVAVEGGSKSIKRYGKLMLRRIDWATAVKEEDEDEDEDDNTEKPVNKCVLVWQGSVAKPNFNRFFVHECMTEAAAKKILADAGVAHYWDLAVNFSED</sequence>
<keyword evidence="8 16" id="KW-0547">Nucleotide-binding</keyword>
<dbReference type="SUPFAM" id="SSF56112">
    <property type="entry name" value="Protein kinase-like (PK-like)"/>
    <property type="match status" value="1"/>
</dbReference>
<dbReference type="EMBL" id="VAHF01000012">
    <property type="protein sequence ID" value="TXG49648.1"/>
    <property type="molecule type" value="Genomic_DNA"/>
</dbReference>
<keyword evidence="4" id="KW-0507">mRNA processing</keyword>
<dbReference type="Pfam" id="PF07714">
    <property type="entry name" value="PK_Tyr_Ser-Thr"/>
    <property type="match status" value="1"/>
</dbReference>
<evidence type="ECO:0000259" key="19">
    <source>
        <dbReference type="PROSITE" id="PS50011"/>
    </source>
</evidence>
<dbReference type="PANTHER" id="PTHR14212">
    <property type="entry name" value="U4/U6-ASSOCIATED RNA SPLICING FACTOR-RELATED"/>
    <property type="match status" value="1"/>
</dbReference>
<dbReference type="InterPro" id="IPR011009">
    <property type="entry name" value="Kinase-like_dom_sf"/>
</dbReference>
<feature type="compositionally biased region" description="Basic residues" evidence="17">
    <location>
        <begin position="1262"/>
        <end position="1271"/>
    </location>
</feature>
<dbReference type="InterPro" id="IPR010541">
    <property type="entry name" value="Prp3_C"/>
</dbReference>
<feature type="compositionally biased region" description="Polar residues" evidence="17">
    <location>
        <begin position="868"/>
        <end position="884"/>
    </location>
</feature>
<evidence type="ECO:0000256" key="13">
    <source>
        <dbReference type="ARBA" id="ARBA00023180"/>
    </source>
</evidence>
<dbReference type="InterPro" id="IPR000719">
    <property type="entry name" value="Prot_kinase_dom"/>
</dbReference>
<dbReference type="Pfam" id="PF12819">
    <property type="entry name" value="Malectin_like"/>
    <property type="match status" value="1"/>
</dbReference>
<dbReference type="CDD" id="cd24162">
    <property type="entry name" value="Prp3_C"/>
    <property type="match status" value="1"/>
</dbReference>
<dbReference type="PROSITE" id="PS00107">
    <property type="entry name" value="PROTEIN_KINASE_ATP"/>
    <property type="match status" value="1"/>
</dbReference>
<evidence type="ECO:0000256" key="7">
    <source>
        <dbReference type="ARBA" id="ARBA00022729"/>
    </source>
</evidence>
<keyword evidence="10 16" id="KW-0067">ATP-binding</keyword>
<dbReference type="InterPro" id="IPR013881">
    <property type="entry name" value="Pre-mRNA_splic_Prp3_dom"/>
</dbReference>